<dbReference type="AlphaFoldDB" id="A0A1H0UZX8"/>
<evidence type="ECO:0000259" key="16">
    <source>
        <dbReference type="SMART" id="SM00904"/>
    </source>
</evidence>
<evidence type="ECO:0000256" key="11">
    <source>
        <dbReference type="ARBA" id="ARBA00022840"/>
    </source>
</evidence>
<dbReference type="InterPro" id="IPR002606">
    <property type="entry name" value="Riboflavin_kinase_bac"/>
</dbReference>
<dbReference type="PANTHER" id="PTHR22749:SF6">
    <property type="entry name" value="RIBOFLAVIN KINASE"/>
    <property type="match status" value="1"/>
</dbReference>
<dbReference type="Gene3D" id="2.40.30.30">
    <property type="entry name" value="Riboflavin kinase-like"/>
    <property type="match status" value="1"/>
</dbReference>
<evidence type="ECO:0000313" key="17">
    <source>
        <dbReference type="EMBL" id="SDP71641.1"/>
    </source>
</evidence>
<gene>
    <name evidence="17" type="ORF">SAMN05216366_14114</name>
</gene>
<keyword evidence="12" id="KW-0511">Multifunctional enzyme</keyword>
<protein>
    <recommendedName>
        <fullName evidence="15">Riboflavin biosynthesis protein</fullName>
    </recommendedName>
    <domain>
        <recommendedName>
            <fullName evidence="15">Riboflavin kinase</fullName>
            <ecNumber evidence="15">2.7.1.26</ecNumber>
        </recommendedName>
        <alternativeName>
            <fullName evidence="15">Flavokinase</fullName>
        </alternativeName>
    </domain>
    <domain>
        <recommendedName>
            <fullName evidence="15">FMN adenylyltransferase</fullName>
            <ecNumber evidence="15">2.7.7.2</ecNumber>
        </recommendedName>
        <alternativeName>
            <fullName evidence="15">FAD pyrophosphorylase</fullName>
        </alternativeName>
        <alternativeName>
            <fullName evidence="15">FAD synthase</fullName>
        </alternativeName>
    </domain>
</protein>
<dbReference type="InterPro" id="IPR015865">
    <property type="entry name" value="Riboflavin_kinase_bac/euk"/>
</dbReference>
<evidence type="ECO:0000256" key="6">
    <source>
        <dbReference type="ARBA" id="ARBA00022679"/>
    </source>
</evidence>
<evidence type="ECO:0000256" key="15">
    <source>
        <dbReference type="PIRNR" id="PIRNR004491"/>
    </source>
</evidence>
<evidence type="ECO:0000256" key="3">
    <source>
        <dbReference type="ARBA" id="ARBA00005201"/>
    </source>
</evidence>
<dbReference type="InterPro" id="IPR015864">
    <property type="entry name" value="FAD_synthase"/>
</dbReference>
<evidence type="ECO:0000256" key="14">
    <source>
        <dbReference type="ARBA" id="ARBA00049494"/>
    </source>
</evidence>
<dbReference type="NCBIfam" id="TIGR00083">
    <property type="entry name" value="ribF"/>
    <property type="match status" value="1"/>
</dbReference>
<dbReference type="EC" id="2.7.7.2" evidence="15"/>
<evidence type="ECO:0000256" key="1">
    <source>
        <dbReference type="ARBA" id="ARBA00002121"/>
    </source>
</evidence>
<keyword evidence="8 15" id="KW-0547">Nucleotide-binding</keyword>
<keyword evidence="9 15" id="KW-0418">Kinase</keyword>
<evidence type="ECO:0000256" key="13">
    <source>
        <dbReference type="ARBA" id="ARBA00047880"/>
    </source>
</evidence>
<comment type="pathway">
    <text evidence="3 15">Cofactor biosynthesis; FMN biosynthesis; FMN from riboflavin (ATP route): step 1/1.</text>
</comment>
<keyword evidence="11 15" id="KW-0067">ATP-binding</keyword>
<dbReference type="UniPathway" id="UPA00276">
    <property type="reaction ID" value="UER00406"/>
</dbReference>
<dbReference type="InterPro" id="IPR023465">
    <property type="entry name" value="Riboflavin_kinase_dom_sf"/>
</dbReference>
<feature type="domain" description="Riboflavin kinase" evidence="16">
    <location>
        <begin position="182"/>
        <end position="306"/>
    </location>
</feature>
<dbReference type="FunFam" id="2.40.30.30:FF:000003">
    <property type="entry name" value="Riboflavin biosynthesis protein"/>
    <property type="match status" value="1"/>
</dbReference>
<dbReference type="Proteomes" id="UP000182412">
    <property type="component" value="Unassembled WGS sequence"/>
</dbReference>
<dbReference type="GO" id="GO:0003919">
    <property type="term" value="F:FMN adenylyltransferase activity"/>
    <property type="evidence" value="ECO:0007669"/>
    <property type="project" value="UniProtKB-UniRule"/>
</dbReference>
<dbReference type="UniPathway" id="UPA00277">
    <property type="reaction ID" value="UER00407"/>
</dbReference>
<evidence type="ECO:0000313" key="18">
    <source>
        <dbReference type="Proteomes" id="UP000182412"/>
    </source>
</evidence>
<dbReference type="Gene3D" id="3.40.50.620">
    <property type="entry name" value="HUPs"/>
    <property type="match status" value="1"/>
</dbReference>
<keyword evidence="4 15" id="KW-0285">Flavoprotein</keyword>
<dbReference type="GO" id="GO:0006747">
    <property type="term" value="P:FAD biosynthetic process"/>
    <property type="evidence" value="ECO:0007669"/>
    <property type="project" value="UniProtKB-UniRule"/>
</dbReference>
<dbReference type="InterPro" id="IPR014729">
    <property type="entry name" value="Rossmann-like_a/b/a_fold"/>
</dbReference>
<dbReference type="RefSeq" id="WP_074573395.1">
    <property type="nucleotide sequence ID" value="NZ_FNJQ01000041.1"/>
</dbReference>
<dbReference type="FunFam" id="3.40.50.620:FF:000021">
    <property type="entry name" value="Riboflavin biosynthesis protein"/>
    <property type="match status" value="1"/>
</dbReference>
<dbReference type="EC" id="2.7.1.26" evidence="15"/>
<reference evidence="17 18" key="1">
    <citation type="submission" date="2016-10" db="EMBL/GenBank/DDBJ databases">
        <authorList>
            <person name="de Groot N.N."/>
        </authorList>
    </citation>
    <scope>NUCLEOTIDE SEQUENCE [LARGE SCALE GENOMIC DNA]</scope>
    <source>
        <strain evidence="17 18">S137</strain>
    </source>
</reference>
<evidence type="ECO:0000256" key="9">
    <source>
        <dbReference type="ARBA" id="ARBA00022777"/>
    </source>
</evidence>
<dbReference type="OrthoDB" id="9803667at2"/>
<dbReference type="NCBIfam" id="NF004162">
    <property type="entry name" value="PRK05627.1-5"/>
    <property type="match status" value="1"/>
</dbReference>
<dbReference type="GO" id="GO:0005524">
    <property type="term" value="F:ATP binding"/>
    <property type="evidence" value="ECO:0007669"/>
    <property type="project" value="UniProtKB-UniRule"/>
</dbReference>
<dbReference type="InterPro" id="IPR023468">
    <property type="entry name" value="Riboflavin_kinase"/>
</dbReference>
<dbReference type="PIRSF" id="PIRSF004491">
    <property type="entry name" value="FAD_Synth"/>
    <property type="match status" value="1"/>
</dbReference>
<evidence type="ECO:0000256" key="10">
    <source>
        <dbReference type="ARBA" id="ARBA00022827"/>
    </source>
</evidence>
<comment type="pathway">
    <text evidence="2 15">Cofactor biosynthesis; FAD biosynthesis; FAD from FMN: step 1/1.</text>
</comment>
<evidence type="ECO:0000256" key="12">
    <source>
        <dbReference type="ARBA" id="ARBA00023268"/>
    </source>
</evidence>
<comment type="similarity">
    <text evidence="15">Belongs to the ribF family.</text>
</comment>
<proteinExistence type="inferred from homology"/>
<dbReference type="GO" id="GO:0008531">
    <property type="term" value="F:riboflavin kinase activity"/>
    <property type="evidence" value="ECO:0007669"/>
    <property type="project" value="UniProtKB-UniRule"/>
</dbReference>
<evidence type="ECO:0000256" key="4">
    <source>
        <dbReference type="ARBA" id="ARBA00022630"/>
    </source>
</evidence>
<comment type="function">
    <text evidence="1">Catalyzes the phosphorylation of riboflavin to FMN followed by the adenylation of FMN to FAD.</text>
</comment>
<evidence type="ECO:0000256" key="2">
    <source>
        <dbReference type="ARBA" id="ARBA00004726"/>
    </source>
</evidence>
<keyword evidence="5 15" id="KW-0288">FMN</keyword>
<organism evidence="17 18">
    <name type="scientific">Selenomonas ruminantium</name>
    <dbReference type="NCBI Taxonomy" id="971"/>
    <lineage>
        <taxon>Bacteria</taxon>
        <taxon>Bacillati</taxon>
        <taxon>Bacillota</taxon>
        <taxon>Negativicutes</taxon>
        <taxon>Selenomonadales</taxon>
        <taxon>Selenomonadaceae</taxon>
        <taxon>Selenomonas</taxon>
    </lineage>
</organism>
<dbReference type="GO" id="GO:0009231">
    <property type="term" value="P:riboflavin biosynthetic process"/>
    <property type="evidence" value="ECO:0007669"/>
    <property type="project" value="InterPro"/>
</dbReference>
<sequence>MEVYNKLTDLTKKYPRLTVALGMFDGVHIGHQSIISHAVDLAKKIDGKSVVFTFSNHPLSVLAPQAMPPQIGNNILREARLEELGVDILINIPFTKDFAARRPEEFLELLRLNLAPYYVVTGPNYTFGYKGKGTQRMLLRSGNEYGFTAEICPAILRDGRPVSSTRVRALLAEGDLHMASDFLGYPFTVMERVIHGDERGRVIGFPTANLAISEQRVMLPNGVYAVGVKFQGKRYNGVANIGNNPTFKGCNRRIEVNIEDFKGDLYDKLIAVEFLEKLRDEVKFSGVEQLVKQIKKDKEKAKNYWRY</sequence>
<name>A0A1H0UZX8_SELRU</name>
<dbReference type="PANTHER" id="PTHR22749">
    <property type="entry name" value="RIBOFLAVIN KINASE/FMN ADENYLYLTRANSFERASE"/>
    <property type="match status" value="1"/>
</dbReference>
<evidence type="ECO:0000256" key="7">
    <source>
        <dbReference type="ARBA" id="ARBA00022695"/>
    </source>
</evidence>
<dbReference type="SUPFAM" id="SSF82114">
    <property type="entry name" value="Riboflavin kinase-like"/>
    <property type="match status" value="1"/>
</dbReference>
<evidence type="ECO:0000256" key="8">
    <source>
        <dbReference type="ARBA" id="ARBA00022741"/>
    </source>
</evidence>
<dbReference type="CDD" id="cd02064">
    <property type="entry name" value="FAD_synthetase_N"/>
    <property type="match status" value="1"/>
</dbReference>
<keyword evidence="6 15" id="KW-0808">Transferase</keyword>
<keyword evidence="10 15" id="KW-0274">FAD</keyword>
<dbReference type="GO" id="GO:0009398">
    <property type="term" value="P:FMN biosynthetic process"/>
    <property type="evidence" value="ECO:0007669"/>
    <property type="project" value="UniProtKB-UniRule"/>
</dbReference>
<accession>A0A1H0UZX8</accession>
<comment type="catalytic activity">
    <reaction evidence="13 15">
        <text>riboflavin + ATP = FMN + ADP + H(+)</text>
        <dbReference type="Rhea" id="RHEA:14357"/>
        <dbReference type="ChEBI" id="CHEBI:15378"/>
        <dbReference type="ChEBI" id="CHEBI:30616"/>
        <dbReference type="ChEBI" id="CHEBI:57986"/>
        <dbReference type="ChEBI" id="CHEBI:58210"/>
        <dbReference type="ChEBI" id="CHEBI:456216"/>
        <dbReference type="EC" id="2.7.1.26"/>
    </reaction>
</comment>
<keyword evidence="7 15" id="KW-0548">Nucleotidyltransferase</keyword>
<comment type="catalytic activity">
    <reaction evidence="14 15">
        <text>FMN + ATP + H(+) = FAD + diphosphate</text>
        <dbReference type="Rhea" id="RHEA:17237"/>
        <dbReference type="ChEBI" id="CHEBI:15378"/>
        <dbReference type="ChEBI" id="CHEBI:30616"/>
        <dbReference type="ChEBI" id="CHEBI:33019"/>
        <dbReference type="ChEBI" id="CHEBI:57692"/>
        <dbReference type="ChEBI" id="CHEBI:58210"/>
        <dbReference type="EC" id="2.7.7.2"/>
    </reaction>
</comment>
<dbReference type="SUPFAM" id="SSF52374">
    <property type="entry name" value="Nucleotidylyl transferase"/>
    <property type="match status" value="1"/>
</dbReference>
<dbReference type="Pfam" id="PF01687">
    <property type="entry name" value="Flavokinase"/>
    <property type="match status" value="1"/>
</dbReference>
<dbReference type="EMBL" id="FNJQ01000041">
    <property type="protein sequence ID" value="SDP71641.1"/>
    <property type="molecule type" value="Genomic_DNA"/>
</dbReference>
<dbReference type="NCBIfam" id="NF004160">
    <property type="entry name" value="PRK05627.1-3"/>
    <property type="match status" value="1"/>
</dbReference>
<dbReference type="SMART" id="SM00904">
    <property type="entry name" value="Flavokinase"/>
    <property type="match status" value="1"/>
</dbReference>
<evidence type="ECO:0000256" key="5">
    <source>
        <dbReference type="ARBA" id="ARBA00022643"/>
    </source>
</evidence>
<dbReference type="Pfam" id="PF06574">
    <property type="entry name" value="FAD_syn"/>
    <property type="match status" value="1"/>
</dbReference>